<keyword evidence="13" id="KW-0326">Glycosidase</keyword>
<organism evidence="13 14">
    <name type="scientific">Candidatus Liberibacter ctenarytainae</name>
    <dbReference type="NCBI Taxonomy" id="2020335"/>
    <lineage>
        <taxon>Bacteria</taxon>
        <taxon>Pseudomonadati</taxon>
        <taxon>Pseudomonadota</taxon>
        <taxon>Alphaproteobacteria</taxon>
        <taxon>Hyphomicrobiales</taxon>
        <taxon>Rhizobiaceae</taxon>
        <taxon>Liberibacter</taxon>
    </lineage>
</organism>
<dbReference type="InterPro" id="IPR005122">
    <property type="entry name" value="Uracil-DNA_glycosylase-like"/>
</dbReference>
<dbReference type="EC" id="3.2.2.27" evidence="4 9"/>
<dbReference type="SMART" id="SM00986">
    <property type="entry name" value="UDG"/>
    <property type="match status" value="1"/>
</dbReference>
<comment type="caution">
    <text evidence="13">The sequence shown here is derived from an EMBL/GenBank/DDBJ whole genome shotgun (WGS) entry which is preliminary data.</text>
</comment>
<dbReference type="SMART" id="SM00987">
    <property type="entry name" value="UreE_C"/>
    <property type="match status" value="1"/>
</dbReference>
<keyword evidence="6 9" id="KW-0227">DNA damage</keyword>
<comment type="catalytic activity">
    <reaction evidence="1 9 11">
        <text>Hydrolyzes single-stranded DNA or mismatched double-stranded DNA and polynucleotides, releasing free uracil.</text>
        <dbReference type="EC" id="3.2.2.27"/>
    </reaction>
</comment>
<gene>
    <name evidence="9" type="primary">ung</name>
    <name evidence="13" type="ORF">EU981_03545</name>
</gene>
<reference evidence="13" key="1">
    <citation type="submission" date="2019-02" db="EMBL/GenBank/DDBJ databases">
        <title>A novel Candidatus Liberibacter species associated with the New Zealand native fuchsia psyllid, Ctenarytaina fuchsiae.</title>
        <authorList>
            <person name="Thompson S.M."/>
            <person name="Jorgensen N."/>
            <person name="David C."/>
            <person name="Bulman S.R."/>
            <person name="Smith G.R."/>
        </authorList>
    </citation>
    <scope>NUCLEOTIDE SEQUENCE</scope>
    <source>
        <strain evidence="13">Oxford</strain>
    </source>
</reference>
<dbReference type="FunFam" id="3.40.470.10:FF:000001">
    <property type="entry name" value="Uracil-DNA glycosylase"/>
    <property type="match status" value="1"/>
</dbReference>
<evidence type="ECO:0000256" key="9">
    <source>
        <dbReference type="HAMAP-Rule" id="MF_00148"/>
    </source>
</evidence>
<comment type="function">
    <text evidence="2 9 11">Excises uracil residues from the DNA which can arise as a result of misincorporation of dUMP residues by DNA polymerase or due to deamination of cytosine.</text>
</comment>
<name>A0A937AKJ3_9HYPH</name>
<dbReference type="InterPro" id="IPR018085">
    <property type="entry name" value="Ura-DNA_Glyclase_AS"/>
</dbReference>
<dbReference type="PROSITE" id="PS00130">
    <property type="entry name" value="U_DNA_GLYCOSYLASE"/>
    <property type="match status" value="1"/>
</dbReference>
<evidence type="ECO:0000256" key="5">
    <source>
        <dbReference type="ARBA" id="ARBA00018429"/>
    </source>
</evidence>
<keyword evidence="9" id="KW-0963">Cytoplasm</keyword>
<feature type="active site" description="Proton acceptor" evidence="9 10">
    <location>
        <position position="67"/>
    </location>
</feature>
<dbReference type="GO" id="GO:0004844">
    <property type="term" value="F:uracil DNA N-glycosylase activity"/>
    <property type="evidence" value="ECO:0007669"/>
    <property type="project" value="UniProtKB-UniRule"/>
</dbReference>
<sequence length="231" mass="26650">MERIKIHESWKSLLKSHFESDYMRNLKDFLLSEKQKGKRIFPKGSHYFHAFDITPFTKVKVVIIGQDPYHGYGQAHGLCFSVLPGVRIPPSLVNIYKELTEDIGFIPPPHGFLQHWGCEGVLLLNTVLTVEEGRAASHRGRGWETFTDSVIDLINHQRKNIVFMLWGSAAQQKKDRLNHSRHLVLKAAHPSPLSAHHGFFGCRHFYKANEYLQSHGYTPIDWQLPFELNKI</sequence>
<evidence type="ECO:0000256" key="3">
    <source>
        <dbReference type="ARBA" id="ARBA00008184"/>
    </source>
</evidence>
<accession>A0A937AKJ3</accession>
<evidence type="ECO:0000256" key="10">
    <source>
        <dbReference type="PROSITE-ProRule" id="PRU10072"/>
    </source>
</evidence>
<evidence type="ECO:0000313" key="13">
    <source>
        <dbReference type="EMBL" id="MBL0849136.1"/>
    </source>
</evidence>
<dbReference type="NCBIfam" id="NF003589">
    <property type="entry name" value="PRK05254.1-2"/>
    <property type="match status" value="1"/>
</dbReference>
<evidence type="ECO:0000256" key="8">
    <source>
        <dbReference type="ARBA" id="ARBA00023204"/>
    </source>
</evidence>
<protein>
    <recommendedName>
        <fullName evidence="5 9">Uracil-DNA glycosylase</fullName>
        <shortName evidence="9">UDG</shortName>
        <ecNumber evidence="4 9">3.2.2.27</ecNumber>
    </recommendedName>
</protein>
<evidence type="ECO:0000313" key="14">
    <source>
        <dbReference type="Proteomes" id="UP000736856"/>
    </source>
</evidence>
<evidence type="ECO:0000256" key="7">
    <source>
        <dbReference type="ARBA" id="ARBA00022801"/>
    </source>
</evidence>
<evidence type="ECO:0000256" key="2">
    <source>
        <dbReference type="ARBA" id="ARBA00002631"/>
    </source>
</evidence>
<dbReference type="SUPFAM" id="SSF52141">
    <property type="entry name" value="Uracil-DNA glycosylase-like"/>
    <property type="match status" value="1"/>
</dbReference>
<dbReference type="NCBIfam" id="NF003588">
    <property type="entry name" value="PRK05254.1-1"/>
    <property type="match status" value="1"/>
</dbReference>
<dbReference type="PANTHER" id="PTHR11264:SF0">
    <property type="entry name" value="URACIL-DNA GLYCOSYLASE"/>
    <property type="match status" value="1"/>
</dbReference>
<dbReference type="HAMAP" id="MF_00148">
    <property type="entry name" value="UDG"/>
    <property type="match status" value="1"/>
</dbReference>
<evidence type="ECO:0000256" key="4">
    <source>
        <dbReference type="ARBA" id="ARBA00012030"/>
    </source>
</evidence>
<evidence type="ECO:0000256" key="11">
    <source>
        <dbReference type="RuleBase" id="RU003780"/>
    </source>
</evidence>
<proteinExistence type="inferred from homology"/>
<dbReference type="EMBL" id="SEOL01000006">
    <property type="protein sequence ID" value="MBL0849136.1"/>
    <property type="molecule type" value="Genomic_DNA"/>
</dbReference>
<evidence type="ECO:0000256" key="1">
    <source>
        <dbReference type="ARBA" id="ARBA00001400"/>
    </source>
</evidence>
<dbReference type="GO" id="GO:0097510">
    <property type="term" value="P:base-excision repair, AP site formation via deaminated base removal"/>
    <property type="evidence" value="ECO:0007669"/>
    <property type="project" value="TreeGrafter"/>
</dbReference>
<keyword evidence="8 9" id="KW-0234">DNA repair</keyword>
<dbReference type="NCBIfam" id="NF003591">
    <property type="entry name" value="PRK05254.1-4"/>
    <property type="match status" value="1"/>
</dbReference>
<dbReference type="Gene3D" id="3.40.470.10">
    <property type="entry name" value="Uracil-DNA glycosylase-like domain"/>
    <property type="match status" value="1"/>
</dbReference>
<feature type="domain" description="Uracil-DNA glycosylase-like" evidence="12">
    <location>
        <begin position="52"/>
        <end position="212"/>
    </location>
</feature>
<dbReference type="AlphaFoldDB" id="A0A937AKJ3"/>
<dbReference type="InterPro" id="IPR036895">
    <property type="entry name" value="Uracil-DNA_glycosylase-like_sf"/>
</dbReference>
<comment type="subcellular location">
    <subcellularLocation>
        <location evidence="9">Cytoplasm</location>
    </subcellularLocation>
</comment>
<dbReference type="GO" id="GO:0005737">
    <property type="term" value="C:cytoplasm"/>
    <property type="evidence" value="ECO:0007669"/>
    <property type="project" value="UniProtKB-SubCell"/>
</dbReference>
<dbReference type="Pfam" id="PF03167">
    <property type="entry name" value="UDG"/>
    <property type="match status" value="1"/>
</dbReference>
<dbReference type="Proteomes" id="UP000736856">
    <property type="component" value="Unassembled WGS sequence"/>
</dbReference>
<dbReference type="NCBIfam" id="TIGR00628">
    <property type="entry name" value="ung"/>
    <property type="match status" value="1"/>
</dbReference>
<dbReference type="CDD" id="cd10027">
    <property type="entry name" value="UDG-F1-like"/>
    <property type="match status" value="1"/>
</dbReference>
<dbReference type="NCBIfam" id="NF003592">
    <property type="entry name" value="PRK05254.1-5"/>
    <property type="match status" value="1"/>
</dbReference>
<dbReference type="PANTHER" id="PTHR11264">
    <property type="entry name" value="URACIL-DNA GLYCOSYLASE"/>
    <property type="match status" value="1"/>
</dbReference>
<dbReference type="InterPro" id="IPR002043">
    <property type="entry name" value="UDG_fam1"/>
</dbReference>
<evidence type="ECO:0000259" key="12">
    <source>
        <dbReference type="SMART" id="SM00986"/>
    </source>
</evidence>
<keyword evidence="7 9" id="KW-0378">Hydrolase</keyword>
<evidence type="ECO:0000256" key="6">
    <source>
        <dbReference type="ARBA" id="ARBA00022763"/>
    </source>
</evidence>
<comment type="similarity">
    <text evidence="3 9 11">Belongs to the uracil-DNA glycosylase (UDG) superfamily. UNG family.</text>
</comment>